<protein>
    <submittedName>
        <fullName evidence="2">Uncharacterized protein</fullName>
    </submittedName>
</protein>
<accession>A0A3G4ZYU1</accession>
<feature type="transmembrane region" description="Helical" evidence="1">
    <location>
        <begin position="63"/>
        <end position="84"/>
    </location>
</feature>
<keyword evidence="1" id="KW-0472">Membrane</keyword>
<keyword evidence="1" id="KW-0812">Transmembrane</keyword>
<dbReference type="EMBL" id="MK072206">
    <property type="protein sequence ID" value="AYV80085.1"/>
    <property type="molecule type" value="Genomic_DNA"/>
</dbReference>
<organism evidence="2">
    <name type="scientific">Gaeavirus sp</name>
    <dbReference type="NCBI Taxonomy" id="2487767"/>
    <lineage>
        <taxon>Viruses</taxon>
        <taxon>Varidnaviria</taxon>
        <taxon>Bamfordvirae</taxon>
        <taxon>Nucleocytoviricota</taxon>
        <taxon>Megaviricetes</taxon>
        <taxon>Imitervirales</taxon>
        <taxon>Mimiviridae</taxon>
        <taxon>Klosneuvirinae</taxon>
    </lineage>
</organism>
<evidence type="ECO:0000313" key="2">
    <source>
        <dbReference type="EMBL" id="AYV80085.1"/>
    </source>
</evidence>
<sequence>MINSMVDASPEVLLLVLGFLMYNFHYLLQRKSIIVNIIITSFVLAVFDVFLKNILLMSVDNNYYKFVINNVITIVVIDYLIYFIKGDSESKTIYTYMNLAFACLFYEMIVFKLYNYNNLCNQKLRSMTKTIMRLATIHIFSNYLDQKPYNQDWFNFSFGQIFNFSLFDIVFVD</sequence>
<feature type="transmembrane region" description="Helical" evidence="1">
    <location>
        <begin position="96"/>
        <end position="114"/>
    </location>
</feature>
<feature type="transmembrane region" description="Helical" evidence="1">
    <location>
        <begin position="33"/>
        <end position="51"/>
    </location>
</feature>
<keyword evidence="1" id="KW-1133">Transmembrane helix</keyword>
<feature type="transmembrane region" description="Helical" evidence="1">
    <location>
        <begin position="12"/>
        <end position="28"/>
    </location>
</feature>
<evidence type="ECO:0000256" key="1">
    <source>
        <dbReference type="SAM" id="Phobius"/>
    </source>
</evidence>
<name>A0A3G4ZYU1_9VIRU</name>
<gene>
    <name evidence="2" type="ORF">Gaeavirus8_16</name>
</gene>
<reference evidence="2" key="1">
    <citation type="submission" date="2018-10" db="EMBL/GenBank/DDBJ databases">
        <title>Hidden diversity of soil giant viruses.</title>
        <authorList>
            <person name="Schulz F."/>
            <person name="Alteio L."/>
            <person name="Goudeau D."/>
            <person name="Ryan E.M."/>
            <person name="Malmstrom R.R."/>
            <person name="Blanchard J."/>
            <person name="Woyke T."/>
        </authorList>
    </citation>
    <scope>NUCLEOTIDE SEQUENCE</scope>
    <source>
        <strain evidence="2">GAV1</strain>
    </source>
</reference>
<proteinExistence type="predicted"/>